<dbReference type="AlphaFoldDB" id="A0AA40CH76"/>
<reference evidence="1" key="1">
    <citation type="submission" date="2023-06" db="EMBL/GenBank/DDBJ databases">
        <title>Genome-scale phylogeny and comparative genomics of the fungal order Sordariales.</title>
        <authorList>
            <consortium name="Lawrence Berkeley National Laboratory"/>
            <person name="Hensen N."/>
            <person name="Bonometti L."/>
            <person name="Westerberg I."/>
            <person name="Brannstrom I.O."/>
            <person name="Guillou S."/>
            <person name="Cros-Aarteil S."/>
            <person name="Calhoun S."/>
            <person name="Haridas S."/>
            <person name="Kuo A."/>
            <person name="Mondo S."/>
            <person name="Pangilinan J."/>
            <person name="Riley R."/>
            <person name="LaButti K."/>
            <person name="Andreopoulos B."/>
            <person name="Lipzen A."/>
            <person name="Chen C."/>
            <person name="Yanf M."/>
            <person name="Daum C."/>
            <person name="Ng V."/>
            <person name="Clum A."/>
            <person name="Steindorff A."/>
            <person name="Ohm R."/>
            <person name="Martin F."/>
            <person name="Silar P."/>
            <person name="Natvig D."/>
            <person name="Lalanne C."/>
            <person name="Gautier V."/>
            <person name="Ament-velasquez S.L."/>
            <person name="Kruys A."/>
            <person name="Hutchinson M.I."/>
            <person name="Powell A.J."/>
            <person name="Barry K."/>
            <person name="Miller A.N."/>
            <person name="Grigoriev I.V."/>
            <person name="Debuchy R."/>
            <person name="Gladieux P."/>
            <person name="Thoren M.H."/>
            <person name="Johannesson H."/>
        </authorList>
    </citation>
    <scope>NUCLEOTIDE SEQUENCE</scope>
    <source>
        <strain evidence="1">SMH3391-2</strain>
    </source>
</reference>
<name>A0AA40CH76_9PEZI</name>
<accession>A0AA40CH76</accession>
<keyword evidence="2" id="KW-1185">Reference proteome</keyword>
<organism evidence="1 2">
    <name type="scientific">Bombardia bombarda</name>
    <dbReference type="NCBI Taxonomy" id="252184"/>
    <lineage>
        <taxon>Eukaryota</taxon>
        <taxon>Fungi</taxon>
        <taxon>Dikarya</taxon>
        <taxon>Ascomycota</taxon>
        <taxon>Pezizomycotina</taxon>
        <taxon>Sordariomycetes</taxon>
        <taxon>Sordariomycetidae</taxon>
        <taxon>Sordariales</taxon>
        <taxon>Lasiosphaeriaceae</taxon>
        <taxon>Bombardia</taxon>
    </lineage>
</organism>
<protein>
    <submittedName>
        <fullName evidence="1">Uncharacterized protein</fullName>
    </submittedName>
</protein>
<gene>
    <name evidence="1" type="ORF">B0T17DRAFT_504507</name>
</gene>
<evidence type="ECO:0000313" key="1">
    <source>
        <dbReference type="EMBL" id="KAK0637129.1"/>
    </source>
</evidence>
<comment type="caution">
    <text evidence="1">The sequence shown here is derived from an EMBL/GenBank/DDBJ whole genome shotgun (WGS) entry which is preliminary data.</text>
</comment>
<evidence type="ECO:0000313" key="2">
    <source>
        <dbReference type="Proteomes" id="UP001174934"/>
    </source>
</evidence>
<dbReference type="Proteomes" id="UP001174934">
    <property type="component" value="Unassembled WGS sequence"/>
</dbReference>
<dbReference type="EMBL" id="JAULSR010000001">
    <property type="protein sequence ID" value="KAK0637129.1"/>
    <property type="molecule type" value="Genomic_DNA"/>
</dbReference>
<sequence length="217" mass="23297">MSPEQDWPGIADRVEAVRPPYFIPAIDTRIWPSPAPALLKLVGQMPSQAQFRRSLYLTEPSEQAIIIPELHILSGKTSAAINRRSMLAPAAAAVPCPKRLQGFIGIGSAGIPKPHCRQPVCQSYRQTATIVISDGEVGWKCYISGGCGSIETERNAKRKVRSPSGRQSASRVAASPQSDRALVWLIGVLLFAGLLNGRHTGSGKLCDGRAGGWSCEV</sequence>
<proteinExistence type="predicted"/>